<dbReference type="GO" id="GO:0016651">
    <property type="term" value="F:oxidoreductase activity, acting on NAD(P)H"/>
    <property type="evidence" value="ECO:0007669"/>
    <property type="project" value="UniProtKB-ARBA"/>
</dbReference>
<dbReference type="AlphaFoldDB" id="A0A2H6CPL2"/>
<dbReference type="GO" id="GO:0009055">
    <property type="term" value="F:electron transfer activity"/>
    <property type="evidence" value="ECO:0007669"/>
    <property type="project" value="UniProtKB-UniRule"/>
</dbReference>
<keyword evidence="5 8" id="KW-0285">Flavoprotein</keyword>
<evidence type="ECO:0000256" key="4">
    <source>
        <dbReference type="ARBA" id="ARBA00022448"/>
    </source>
</evidence>
<dbReference type="NCBIfam" id="NF005587">
    <property type="entry name" value="PRK07308.1"/>
    <property type="match status" value="1"/>
</dbReference>
<comment type="cofactor">
    <cofactor evidence="1 8">
        <name>FMN</name>
        <dbReference type="ChEBI" id="CHEBI:58210"/>
    </cofactor>
</comment>
<comment type="similarity">
    <text evidence="3 8">Belongs to the flavodoxin family.</text>
</comment>
<keyword evidence="7 8" id="KW-0249">Electron transport</keyword>
<evidence type="ECO:0000313" key="10">
    <source>
        <dbReference type="EMBL" id="GBD67739.1"/>
    </source>
</evidence>
<evidence type="ECO:0000256" key="7">
    <source>
        <dbReference type="ARBA" id="ARBA00022982"/>
    </source>
</evidence>
<evidence type="ECO:0000256" key="8">
    <source>
        <dbReference type="RuleBase" id="RU367037"/>
    </source>
</evidence>
<evidence type="ECO:0000256" key="6">
    <source>
        <dbReference type="ARBA" id="ARBA00022643"/>
    </source>
</evidence>
<dbReference type="InterPro" id="IPR008254">
    <property type="entry name" value="Flavodoxin/NO_synth"/>
</dbReference>
<sequence>MTSAKIIYGSLTGNTEVMADIVCEALENLNIEVDIDECTQIDAEEFKEADICIIAAYTYDEGTIPEEMLDLYEDLLQLDLQGKVFGVCGSGDTFYENYATAVDSFEEAFLTAGAKKGAEKIKVDLAAEEEDIQQLKAFASELATTQQLMI</sequence>
<accession>A0A2H6CPL2</accession>
<reference evidence="10 11" key="1">
    <citation type="submission" date="2016-05" db="EMBL/GenBank/DDBJ databases">
        <title>Whole genome sequencing of Tetragenococcus halophilus subsp. halophilus NISL 7118.</title>
        <authorList>
            <person name="Shiwa Y."/>
            <person name="Nishimura I."/>
            <person name="Yoshikawa H."/>
            <person name="Koyama Y."/>
            <person name="Oguma T."/>
        </authorList>
    </citation>
    <scope>NUCLEOTIDE SEQUENCE [LARGE SCALE GENOMIC DNA]</scope>
    <source>
        <strain evidence="10 11">NISL 7118</strain>
    </source>
</reference>
<protein>
    <recommendedName>
        <fullName evidence="8">Flavodoxin</fullName>
    </recommendedName>
</protein>
<dbReference type="PANTHER" id="PTHR42809:SF1">
    <property type="entry name" value="FLAVODOXIN 1"/>
    <property type="match status" value="1"/>
</dbReference>
<dbReference type="EMBL" id="BDEC01000017">
    <property type="protein sequence ID" value="GBD67739.1"/>
    <property type="molecule type" value="Genomic_DNA"/>
</dbReference>
<keyword evidence="4 8" id="KW-0813">Transport</keyword>
<evidence type="ECO:0000313" key="11">
    <source>
        <dbReference type="Proteomes" id="UP000236214"/>
    </source>
</evidence>
<dbReference type="PROSITE" id="PS50902">
    <property type="entry name" value="FLAVODOXIN_LIKE"/>
    <property type="match status" value="1"/>
</dbReference>
<dbReference type="InterPro" id="IPR010087">
    <property type="entry name" value="Flav_short"/>
</dbReference>
<comment type="function">
    <text evidence="2 8">Low-potential electron donor to a number of redox enzymes.</text>
</comment>
<dbReference type="PANTHER" id="PTHR42809">
    <property type="entry name" value="FLAVODOXIN 2"/>
    <property type="match status" value="1"/>
</dbReference>
<evidence type="ECO:0000256" key="3">
    <source>
        <dbReference type="ARBA" id="ARBA00005267"/>
    </source>
</evidence>
<keyword evidence="6 8" id="KW-0288">FMN</keyword>
<feature type="domain" description="Flavodoxin-like" evidence="9">
    <location>
        <begin position="4"/>
        <end position="143"/>
    </location>
</feature>
<name>A0A2H6CPL2_TETHA</name>
<dbReference type="GO" id="GO:0010181">
    <property type="term" value="F:FMN binding"/>
    <property type="evidence" value="ECO:0007669"/>
    <property type="project" value="UniProtKB-UniRule"/>
</dbReference>
<dbReference type="NCBIfam" id="TIGR01753">
    <property type="entry name" value="flav_short"/>
    <property type="match status" value="1"/>
</dbReference>
<dbReference type="InterPro" id="IPR001226">
    <property type="entry name" value="Flavodoxin_CS"/>
</dbReference>
<comment type="caution">
    <text evidence="10">The sequence shown here is derived from an EMBL/GenBank/DDBJ whole genome shotgun (WGS) entry which is preliminary data.</text>
</comment>
<dbReference type="Gene3D" id="3.40.50.360">
    <property type="match status" value="1"/>
</dbReference>
<dbReference type="Pfam" id="PF00258">
    <property type="entry name" value="Flavodoxin_1"/>
    <property type="match status" value="1"/>
</dbReference>
<dbReference type="InterPro" id="IPR050619">
    <property type="entry name" value="Flavodoxin"/>
</dbReference>
<organism evidence="10 11">
    <name type="scientific">Tetragenococcus halophilus subsp. halophilus</name>
    <dbReference type="NCBI Taxonomy" id="1513897"/>
    <lineage>
        <taxon>Bacteria</taxon>
        <taxon>Bacillati</taxon>
        <taxon>Bacillota</taxon>
        <taxon>Bacilli</taxon>
        <taxon>Lactobacillales</taxon>
        <taxon>Enterococcaceae</taxon>
        <taxon>Tetragenococcus</taxon>
    </lineage>
</organism>
<dbReference type="RefSeq" id="WP_061841354.1">
    <property type="nucleotide sequence ID" value="NZ_BDDZ01000016.1"/>
</dbReference>
<dbReference type="Proteomes" id="UP000236214">
    <property type="component" value="Unassembled WGS sequence"/>
</dbReference>
<dbReference type="PROSITE" id="PS00201">
    <property type="entry name" value="FLAVODOXIN"/>
    <property type="match status" value="1"/>
</dbReference>
<evidence type="ECO:0000256" key="5">
    <source>
        <dbReference type="ARBA" id="ARBA00022630"/>
    </source>
</evidence>
<keyword evidence="11" id="KW-1185">Reference proteome</keyword>
<gene>
    <name evidence="10" type="ORF">TEHN7118_0545</name>
</gene>
<dbReference type="InterPro" id="IPR029039">
    <property type="entry name" value="Flavoprotein-like_sf"/>
</dbReference>
<evidence type="ECO:0000256" key="1">
    <source>
        <dbReference type="ARBA" id="ARBA00001917"/>
    </source>
</evidence>
<proteinExistence type="inferred from homology"/>
<evidence type="ECO:0000256" key="2">
    <source>
        <dbReference type="ARBA" id="ARBA00003297"/>
    </source>
</evidence>
<evidence type="ECO:0000259" key="9">
    <source>
        <dbReference type="PROSITE" id="PS50902"/>
    </source>
</evidence>
<dbReference type="SUPFAM" id="SSF52218">
    <property type="entry name" value="Flavoproteins"/>
    <property type="match status" value="1"/>
</dbReference>